<organism evidence="2 3">
    <name type="scientific">Kocuria rhizophila (strain ATCC 9341 / DSM 348 / NBRC 103217 / DC2201)</name>
    <dbReference type="NCBI Taxonomy" id="378753"/>
    <lineage>
        <taxon>Bacteria</taxon>
        <taxon>Bacillati</taxon>
        <taxon>Actinomycetota</taxon>
        <taxon>Actinomycetes</taxon>
        <taxon>Micrococcales</taxon>
        <taxon>Micrococcaceae</taxon>
        <taxon>Kocuria</taxon>
    </lineage>
</organism>
<reference evidence="2 3" key="1">
    <citation type="journal article" date="2008" name="J. Bacteriol.">
        <title>Complete genome sequence of the soil actinomycete Kocuria rhizophila.</title>
        <authorList>
            <person name="Takarada H."/>
            <person name="Sekine M."/>
            <person name="Kosugi H."/>
            <person name="Matsuo Y."/>
            <person name="Fujisawa T."/>
            <person name="Omata S."/>
            <person name="Kishi E."/>
            <person name="Shimizu A."/>
            <person name="Tsukatani N."/>
            <person name="Tanikawa S."/>
            <person name="Fujita N."/>
            <person name="Harayama S."/>
        </authorList>
    </citation>
    <scope>NUCLEOTIDE SEQUENCE [LARGE SCALE GENOMIC DNA]</scope>
    <source>
        <strain evidence="3">ATCC 9341 / DSM 348 / NBRC 103217 / DC2201</strain>
    </source>
</reference>
<dbReference type="Proteomes" id="UP000008838">
    <property type="component" value="Chromosome"/>
</dbReference>
<name>B2GGZ7_KOCRD</name>
<keyword evidence="1" id="KW-0472">Membrane</keyword>
<accession>B2GGZ7</accession>
<feature type="transmembrane region" description="Helical" evidence="1">
    <location>
        <begin position="36"/>
        <end position="59"/>
    </location>
</feature>
<dbReference type="InterPro" id="IPR003848">
    <property type="entry name" value="DUF218"/>
</dbReference>
<dbReference type="EMBL" id="AP009152">
    <property type="protein sequence ID" value="BAG30363.1"/>
    <property type="molecule type" value="Genomic_DNA"/>
</dbReference>
<proteinExistence type="predicted"/>
<evidence type="ECO:0008006" key="4">
    <source>
        <dbReference type="Google" id="ProtNLM"/>
    </source>
</evidence>
<dbReference type="eggNOG" id="COG1434">
    <property type="taxonomic scope" value="Bacteria"/>
</dbReference>
<dbReference type="CDD" id="cd06259">
    <property type="entry name" value="YdcF-like"/>
    <property type="match status" value="1"/>
</dbReference>
<keyword evidence="3" id="KW-1185">Reference proteome</keyword>
<keyword evidence="1" id="KW-1133">Transmembrane helix</keyword>
<sequence>MLDEMISAAFSPSAPTERNHVAPTPPGHTPALRRRWPLVVLIALALLGTLWLAVCHAVLDSPRVDPPRRSDALLVLGPPDPTRVAFAEDLVYNQHIADTVVFSTPDAQPFDPPEMVQYYTARSFCAPHEGVEVLCFKPDPSTTQGEAMKLRELAEQRGWKTVTAVTFTQHVPRSRLILERCFPGELRMSAVDFNISGKNLLVQYLHQSAGYVKAWLTPGCDQQLPWHPKSGD</sequence>
<dbReference type="AlphaFoldDB" id="B2GGZ7"/>
<keyword evidence="1" id="KW-0812">Transmembrane</keyword>
<evidence type="ECO:0000313" key="2">
    <source>
        <dbReference type="EMBL" id="BAG30363.1"/>
    </source>
</evidence>
<protein>
    <recommendedName>
        <fullName evidence="4">YdcF family protein</fullName>
    </recommendedName>
</protein>
<dbReference type="HOGENOM" id="CLU_103289_1_0_11"/>
<gene>
    <name evidence="2" type="ordered locus">KRH_20160</name>
</gene>
<dbReference type="KEGG" id="krh:KRH_20160"/>
<evidence type="ECO:0000256" key="1">
    <source>
        <dbReference type="SAM" id="Phobius"/>
    </source>
</evidence>
<evidence type="ECO:0000313" key="3">
    <source>
        <dbReference type="Proteomes" id="UP000008838"/>
    </source>
</evidence>
<dbReference type="STRING" id="378753.KRH_20160"/>